<accession>J9GDF2</accession>
<proteinExistence type="predicted"/>
<name>J9GDF2_9ZZZZ</name>
<evidence type="ECO:0000313" key="1">
    <source>
        <dbReference type="EMBL" id="EJX04904.1"/>
    </source>
</evidence>
<dbReference type="EMBL" id="AMCI01001650">
    <property type="protein sequence ID" value="EJX04904.1"/>
    <property type="molecule type" value="Genomic_DNA"/>
</dbReference>
<organism evidence="1">
    <name type="scientific">gut metagenome</name>
    <dbReference type="NCBI Taxonomy" id="749906"/>
    <lineage>
        <taxon>unclassified sequences</taxon>
        <taxon>metagenomes</taxon>
        <taxon>organismal metagenomes</taxon>
    </lineage>
</organism>
<comment type="caution">
    <text evidence="1">The sequence shown here is derived from an EMBL/GenBank/DDBJ whole genome shotgun (WGS) entry which is preliminary data.</text>
</comment>
<dbReference type="AlphaFoldDB" id="J9GDF2"/>
<sequence>MILLISVRLPAIFSSILLLRCKDTDLWWVVMLRKTLMFSLLIS</sequence>
<reference evidence="1" key="1">
    <citation type="journal article" date="2012" name="PLoS ONE">
        <title>Gene sets for utilization of primary and secondary nutrition supplies in the distal gut of endangered iberian lynx.</title>
        <authorList>
            <person name="Alcaide M."/>
            <person name="Messina E."/>
            <person name="Richter M."/>
            <person name="Bargiela R."/>
            <person name="Peplies J."/>
            <person name="Huws S.A."/>
            <person name="Newbold C.J."/>
            <person name="Golyshin P.N."/>
            <person name="Simon M.A."/>
            <person name="Lopez G."/>
            <person name="Yakimov M.M."/>
            <person name="Ferrer M."/>
        </authorList>
    </citation>
    <scope>NUCLEOTIDE SEQUENCE</scope>
</reference>
<protein>
    <submittedName>
        <fullName evidence="1">Uncharacterized protein</fullName>
    </submittedName>
</protein>
<gene>
    <name evidence="1" type="ORF">EVA_06988</name>
</gene>